<protein>
    <submittedName>
        <fullName evidence="1">Uncharacterized protein</fullName>
    </submittedName>
</protein>
<evidence type="ECO:0000313" key="1">
    <source>
        <dbReference type="EMBL" id="KAK3754582.1"/>
    </source>
</evidence>
<proteinExistence type="predicted"/>
<evidence type="ECO:0000313" key="2">
    <source>
        <dbReference type="Proteomes" id="UP001283361"/>
    </source>
</evidence>
<comment type="caution">
    <text evidence="1">The sequence shown here is derived from an EMBL/GenBank/DDBJ whole genome shotgun (WGS) entry which is preliminary data.</text>
</comment>
<accession>A0AAE1D2Z5</accession>
<dbReference type="Proteomes" id="UP001283361">
    <property type="component" value="Unassembled WGS sequence"/>
</dbReference>
<sequence>MFDAHLISRASKIGKLSRIKKTNSGDVQKMSEKSILPVVTVFPSARVIRDNGMLCEALAVTGRLHAWLTSGLNPRSSLPLASHSTSRRGGVGDLGAEAVSCLVIQRMLKPGQSNLVLLPVTSSSASAVCVCVTYLRSCVPV</sequence>
<dbReference type="EMBL" id="JAWDGP010005660">
    <property type="protein sequence ID" value="KAK3754582.1"/>
    <property type="molecule type" value="Genomic_DNA"/>
</dbReference>
<gene>
    <name evidence="1" type="ORF">RRG08_019566</name>
</gene>
<dbReference type="AlphaFoldDB" id="A0AAE1D2Z5"/>
<reference evidence="1" key="1">
    <citation type="journal article" date="2023" name="G3 (Bethesda)">
        <title>A reference genome for the long-term kleptoplast-retaining sea slug Elysia crispata morphotype clarki.</title>
        <authorList>
            <person name="Eastman K.E."/>
            <person name="Pendleton A.L."/>
            <person name="Shaikh M.A."/>
            <person name="Suttiyut T."/>
            <person name="Ogas R."/>
            <person name="Tomko P."/>
            <person name="Gavelis G."/>
            <person name="Widhalm J.R."/>
            <person name="Wisecaver J.H."/>
        </authorList>
    </citation>
    <scope>NUCLEOTIDE SEQUENCE</scope>
    <source>
        <strain evidence="1">ECLA1</strain>
    </source>
</reference>
<keyword evidence="2" id="KW-1185">Reference proteome</keyword>
<name>A0AAE1D2Z5_9GAST</name>
<organism evidence="1 2">
    <name type="scientific">Elysia crispata</name>
    <name type="common">lettuce slug</name>
    <dbReference type="NCBI Taxonomy" id="231223"/>
    <lineage>
        <taxon>Eukaryota</taxon>
        <taxon>Metazoa</taxon>
        <taxon>Spiralia</taxon>
        <taxon>Lophotrochozoa</taxon>
        <taxon>Mollusca</taxon>
        <taxon>Gastropoda</taxon>
        <taxon>Heterobranchia</taxon>
        <taxon>Euthyneura</taxon>
        <taxon>Panpulmonata</taxon>
        <taxon>Sacoglossa</taxon>
        <taxon>Placobranchoidea</taxon>
        <taxon>Plakobranchidae</taxon>
        <taxon>Elysia</taxon>
    </lineage>
</organism>